<dbReference type="GeneID" id="76727113"/>
<dbReference type="EMBL" id="POTL01000001">
    <property type="protein sequence ID" value="TLH54240.1"/>
    <property type="molecule type" value="Genomic_DNA"/>
</dbReference>
<reference evidence="3" key="1">
    <citation type="submission" date="2018-01" db="EMBL/GenBank/DDBJ databases">
        <title>Comparative genomics of Mycobacterium mucogenicum and Mycobacterium neoaurum clade members emphasizing tRNA and non-coding RNA.</title>
        <authorList>
            <person name="Behra P.R.K."/>
            <person name="Pettersson B.M.F."/>
            <person name="Das S."/>
            <person name="Dasgupta S."/>
            <person name="Kirsebom L.A."/>
        </authorList>
    </citation>
    <scope>NUCLEOTIDE SEQUENCE</scope>
    <source>
        <strain evidence="3">DSM 44124</strain>
    </source>
</reference>
<proteinExistence type="predicted"/>
<keyword evidence="4" id="KW-1185">Reference proteome</keyword>
<organism evidence="3">
    <name type="scientific">Mycolicibacterium mucogenicum DSM 44124</name>
    <dbReference type="NCBI Taxonomy" id="1226753"/>
    <lineage>
        <taxon>Bacteria</taxon>
        <taxon>Bacillati</taxon>
        <taxon>Actinomycetota</taxon>
        <taxon>Actinomycetes</taxon>
        <taxon>Mycobacteriales</taxon>
        <taxon>Mycobacteriaceae</taxon>
        <taxon>Mycolicibacterium</taxon>
    </lineage>
</organism>
<dbReference type="RefSeq" id="WP_053855886.1">
    <property type="nucleotide sequence ID" value="NZ_ANBS01000011.1"/>
</dbReference>
<evidence type="ECO:0000313" key="2">
    <source>
        <dbReference type="EMBL" id="QPG67701.1"/>
    </source>
</evidence>
<feature type="transmembrane region" description="Helical" evidence="1">
    <location>
        <begin position="97"/>
        <end position="118"/>
    </location>
</feature>
<evidence type="ECO:0000313" key="3">
    <source>
        <dbReference type="EMBL" id="TLH54240.1"/>
    </source>
</evidence>
<protein>
    <submittedName>
        <fullName evidence="2">SdpI family protein</fullName>
    </submittedName>
</protein>
<reference evidence="2 4" key="2">
    <citation type="journal article" date="2019" name="BMC Evol. Biol.">
        <title>Comparative genomics of Mycobacterium mucogenicum and Mycobacterium neoaurum clade members emphasizing tRNA and non-coding RNA.</title>
        <authorList>
            <person name="Behra P.R.K."/>
            <person name="Pettersson B.M.F."/>
            <person name="Das S."/>
            <person name="Dasgupta S."/>
            <person name="Kirsebom L.A."/>
        </authorList>
    </citation>
    <scope>NUCLEOTIDE SEQUENCE [LARGE SCALE GENOMIC DNA]</scope>
    <source>
        <strain evidence="2 4">DSM 44124</strain>
    </source>
</reference>
<sequence>MGPERLAAASVAAIFIVTEIAITAVLIVVSWRAATGRLARNQLTGIRTPSTLLSDQAWVAGHRAAWRLAPLHGANAAIACSLLLAVIVRSWPAGPVIVLGIGCLVVFVGMALYTAVIAGKAARRTMAHTDDRPAT</sequence>
<feature type="transmembrane region" description="Helical" evidence="1">
    <location>
        <begin position="73"/>
        <end position="91"/>
    </location>
</feature>
<dbReference type="KEGG" id="mmuc:C1S78_019435"/>
<evidence type="ECO:0000256" key="1">
    <source>
        <dbReference type="SAM" id="Phobius"/>
    </source>
</evidence>
<dbReference type="EMBL" id="CP062008">
    <property type="protein sequence ID" value="QPG67701.1"/>
    <property type="molecule type" value="Genomic_DNA"/>
</dbReference>
<accession>A0A8H2PGP9</accession>
<dbReference type="Proteomes" id="UP000309231">
    <property type="component" value="Chromosome"/>
</dbReference>
<dbReference type="InterPro" id="IPR025962">
    <property type="entry name" value="SdpI/YhfL"/>
</dbReference>
<keyword evidence="1" id="KW-0472">Membrane</keyword>
<name>A0A8H2PGP9_MYCMU</name>
<gene>
    <name evidence="2" type="ORF">C1S78_019435</name>
    <name evidence="3" type="ORF">C1S78_19380</name>
</gene>
<keyword evidence="1" id="KW-0812">Transmembrane</keyword>
<dbReference type="Pfam" id="PF13630">
    <property type="entry name" value="SdpI"/>
    <property type="match status" value="1"/>
</dbReference>
<evidence type="ECO:0000313" key="4">
    <source>
        <dbReference type="Proteomes" id="UP000309231"/>
    </source>
</evidence>
<keyword evidence="1" id="KW-1133">Transmembrane helix</keyword>
<feature type="transmembrane region" description="Helical" evidence="1">
    <location>
        <begin position="6"/>
        <end position="31"/>
    </location>
</feature>
<reference evidence="2 4" key="3">
    <citation type="journal article" date="2019" name="Sci. Rep.">
        <title>Insight into the biology of Mycobacterium mucogenicum and Mycobacterium neoaurum clade members.</title>
        <authorList>
            <person name="Behra P.R.K."/>
            <person name="Pettersson B.M.F."/>
            <person name="Ramesh M."/>
            <person name="Dasgupta S."/>
            <person name="Kirsebom L.A."/>
        </authorList>
    </citation>
    <scope>NUCLEOTIDE SEQUENCE [LARGE SCALE GENOMIC DNA]</scope>
    <source>
        <strain evidence="2 4">DSM 44124</strain>
    </source>
</reference>
<dbReference type="AlphaFoldDB" id="A0A8H2PGP9"/>